<dbReference type="Proteomes" id="UP000663720">
    <property type="component" value="Chromosome"/>
</dbReference>
<protein>
    <submittedName>
        <fullName evidence="2">Uncharacterized protein</fullName>
    </submittedName>
</protein>
<dbReference type="AlphaFoldDB" id="A0A975B7V3"/>
<keyword evidence="1" id="KW-0812">Transmembrane</keyword>
<gene>
    <name evidence="2" type="ORF">dnl_28760</name>
</gene>
<reference evidence="2" key="1">
    <citation type="journal article" date="2021" name="Microb. Physiol.">
        <title>Proteogenomic Insights into the Physiology of Marine, Sulfate-Reducing, Filamentous Desulfonema limicola and Desulfonema magnum.</title>
        <authorList>
            <person name="Schnaars V."/>
            <person name="Wohlbrand L."/>
            <person name="Scheve S."/>
            <person name="Hinrichs C."/>
            <person name="Reinhardt R."/>
            <person name="Rabus R."/>
        </authorList>
    </citation>
    <scope>NUCLEOTIDE SEQUENCE</scope>
    <source>
        <strain evidence="2">5ac10</strain>
    </source>
</reference>
<dbReference type="EMBL" id="CP061799">
    <property type="protein sequence ID" value="QTA80569.1"/>
    <property type="molecule type" value="Genomic_DNA"/>
</dbReference>
<evidence type="ECO:0000313" key="3">
    <source>
        <dbReference type="Proteomes" id="UP000663720"/>
    </source>
</evidence>
<evidence type="ECO:0000256" key="1">
    <source>
        <dbReference type="SAM" id="Phobius"/>
    </source>
</evidence>
<sequence length="100" mass="12051">MLSFIGIKNLEREYSRFLEWIAVIEKLREILGLYQEININKFPDDKYLLPKRFIESKFSSSEKFISYGLKKKGTLLYYFKALHYTYIILSILILLSILWM</sequence>
<evidence type="ECO:0000313" key="2">
    <source>
        <dbReference type="EMBL" id="QTA80569.1"/>
    </source>
</evidence>
<name>A0A975B7V3_9BACT</name>
<proteinExistence type="predicted"/>
<organism evidence="2 3">
    <name type="scientific">Desulfonema limicola</name>
    <dbReference type="NCBI Taxonomy" id="45656"/>
    <lineage>
        <taxon>Bacteria</taxon>
        <taxon>Pseudomonadati</taxon>
        <taxon>Thermodesulfobacteriota</taxon>
        <taxon>Desulfobacteria</taxon>
        <taxon>Desulfobacterales</taxon>
        <taxon>Desulfococcaceae</taxon>
        <taxon>Desulfonema</taxon>
    </lineage>
</organism>
<dbReference type="KEGG" id="dli:dnl_28760"/>
<keyword evidence="3" id="KW-1185">Reference proteome</keyword>
<keyword evidence="1" id="KW-0472">Membrane</keyword>
<keyword evidence="1" id="KW-1133">Transmembrane helix</keyword>
<feature type="transmembrane region" description="Helical" evidence="1">
    <location>
        <begin position="75"/>
        <end position="99"/>
    </location>
</feature>
<accession>A0A975B7V3</accession>